<evidence type="ECO:0000313" key="3">
    <source>
        <dbReference type="Proteomes" id="UP000237682"/>
    </source>
</evidence>
<dbReference type="Proteomes" id="UP000237682">
    <property type="component" value="Unassembled WGS sequence"/>
</dbReference>
<evidence type="ECO:0000256" key="1">
    <source>
        <dbReference type="SAM" id="SignalP"/>
    </source>
</evidence>
<dbReference type="AlphaFoldDB" id="A0A2S9Q9M9"/>
<comment type="caution">
    <text evidence="2">The sequence shown here is derived from an EMBL/GenBank/DDBJ whole genome shotgun (WGS) entry which is preliminary data.</text>
</comment>
<keyword evidence="3" id="KW-1185">Reference proteome</keyword>
<accession>A0A2S9Q9M9</accession>
<sequence>MKRPASGFAALLLCLSAFCAGALPAQATTLPVYQYKLFCQQLGKGNPVMVQNCETQEIMSYNQLRRIWRAPPAAEVQDRCFARNQPAPRTGLGSYVKFLNCIITNTGHG</sequence>
<keyword evidence="1" id="KW-0732">Signal</keyword>
<dbReference type="EMBL" id="PUEJ01000006">
    <property type="protein sequence ID" value="PRH86068.1"/>
    <property type="molecule type" value="Genomic_DNA"/>
</dbReference>
<gene>
    <name evidence="2" type="ORF">C5L14_17590</name>
</gene>
<organism evidence="2 3">
    <name type="scientific">Labrys okinawensis</name>
    <dbReference type="NCBI Taxonomy" id="346911"/>
    <lineage>
        <taxon>Bacteria</taxon>
        <taxon>Pseudomonadati</taxon>
        <taxon>Pseudomonadota</taxon>
        <taxon>Alphaproteobacteria</taxon>
        <taxon>Hyphomicrobiales</taxon>
        <taxon>Xanthobacteraceae</taxon>
        <taxon>Labrys</taxon>
    </lineage>
</organism>
<evidence type="ECO:0000313" key="2">
    <source>
        <dbReference type="EMBL" id="PRH86068.1"/>
    </source>
</evidence>
<proteinExistence type="predicted"/>
<protein>
    <submittedName>
        <fullName evidence="2">Uncharacterized protein</fullName>
    </submittedName>
</protein>
<reference evidence="2 3" key="1">
    <citation type="submission" date="2018-02" db="EMBL/GenBank/DDBJ databases">
        <title>Whole genome sequencing of endophytic bacterium.</title>
        <authorList>
            <person name="Eedara R."/>
            <person name="Podile A.R."/>
        </authorList>
    </citation>
    <scope>NUCLEOTIDE SEQUENCE [LARGE SCALE GENOMIC DNA]</scope>
    <source>
        <strain evidence="2 3">RP1T</strain>
    </source>
</reference>
<feature type="chain" id="PRO_5015591049" evidence="1">
    <location>
        <begin position="28"/>
        <end position="109"/>
    </location>
</feature>
<dbReference type="RefSeq" id="WP_105863366.1">
    <property type="nucleotide sequence ID" value="NZ_PUEJ01000006.1"/>
</dbReference>
<dbReference type="OrthoDB" id="9835813at2"/>
<feature type="signal peptide" evidence="1">
    <location>
        <begin position="1"/>
        <end position="27"/>
    </location>
</feature>
<name>A0A2S9Q9M9_9HYPH</name>